<keyword evidence="1" id="KW-1133">Transmembrane helix</keyword>
<keyword evidence="1" id="KW-0472">Membrane</keyword>
<evidence type="ECO:0000313" key="2">
    <source>
        <dbReference type="EMBL" id="EEZ30444.1"/>
    </source>
</evidence>
<sequence>MRLWLHLRRLWQTLTFVATCGTMGHTFSRTTVQMLTVGPVTTIPHAATSTHTRGAQAHTRLRMEAEATGEAAATAVIHTVATAMAALVFNVFRA</sequence>
<feature type="transmembrane region" description="Helical" evidence="1">
    <location>
        <begin position="71"/>
        <end position="92"/>
    </location>
</feature>
<proteinExistence type="predicted"/>
<keyword evidence="1" id="KW-0812">Transmembrane</keyword>
<organism evidence="2">
    <name type="scientific">Brucella pinnipedialis M292/94/1</name>
    <dbReference type="NCBI Taxonomy" id="520462"/>
    <lineage>
        <taxon>Bacteria</taxon>
        <taxon>Pseudomonadati</taxon>
        <taxon>Pseudomonadota</taxon>
        <taxon>Alphaproteobacteria</taxon>
        <taxon>Hyphomicrobiales</taxon>
        <taxon>Brucellaceae</taxon>
        <taxon>Brucella/Ochrobactrum group</taxon>
        <taxon>Brucella</taxon>
    </lineage>
</organism>
<protein>
    <submittedName>
        <fullName evidence="2">Uncharacterized protein</fullName>
    </submittedName>
</protein>
<feature type="non-terminal residue" evidence="2">
    <location>
        <position position="94"/>
    </location>
</feature>
<dbReference type="EMBL" id="EQ999546">
    <property type="protein sequence ID" value="EEZ30444.1"/>
    <property type="molecule type" value="Genomic_DNA"/>
</dbReference>
<reference evidence="2" key="1">
    <citation type="submission" date="2009-01" db="EMBL/GenBank/DDBJ databases">
        <title>The Genome Sequence of Brucella pinnipedialis M292/94/1.</title>
        <authorList>
            <consortium name="The Broad Institute Genome Sequencing Platform"/>
            <person name="Ward D."/>
            <person name="Young S.K."/>
            <person name="Kodira C.D."/>
            <person name="Zeng Q."/>
            <person name="Koehrsen M."/>
            <person name="Alvarado L."/>
            <person name="Berlin A."/>
            <person name="Borenstein D."/>
            <person name="Chen Z."/>
            <person name="Engels R."/>
            <person name="Freedman E."/>
            <person name="Gellesch M."/>
            <person name="Goldberg J."/>
            <person name="Griggs A."/>
            <person name="Gujja S."/>
            <person name="Heiman D."/>
            <person name="Hepburn T."/>
            <person name="Howarth C."/>
            <person name="Jen D."/>
            <person name="Larson L."/>
            <person name="Lewis B."/>
            <person name="Mehta T."/>
            <person name="Park D."/>
            <person name="Pearson M."/>
            <person name="Roberts A."/>
            <person name="Saif S."/>
            <person name="Shea T."/>
            <person name="Shenoy N."/>
            <person name="Sisk P."/>
            <person name="Stolte C."/>
            <person name="Sykes S."/>
            <person name="Walk T."/>
            <person name="White J."/>
            <person name="Yandava C."/>
            <person name="Whatmore A.M."/>
            <person name="Perrett L.L."/>
            <person name="O'Callaghan D."/>
            <person name="Nusbaum C."/>
            <person name="Galagan J."/>
            <person name="Birren B."/>
        </authorList>
    </citation>
    <scope>NUCLEOTIDE SEQUENCE [LARGE SCALE GENOMIC DNA]</scope>
    <source>
        <strain evidence="2">M292/94/1</strain>
    </source>
</reference>
<dbReference type="HOGENOM" id="CLU_2380589_0_0_5"/>
<gene>
    <name evidence="2" type="ORF">BALG_00563</name>
</gene>
<accession>A0A0E1X2H8</accession>
<name>A0A0E1X2H8_9HYPH</name>
<dbReference type="Proteomes" id="UP000004659">
    <property type="component" value="Unassembled WGS sequence"/>
</dbReference>
<dbReference type="AlphaFoldDB" id="A0A0E1X2H8"/>
<evidence type="ECO:0000256" key="1">
    <source>
        <dbReference type="SAM" id="Phobius"/>
    </source>
</evidence>